<evidence type="ECO:0000313" key="3">
    <source>
        <dbReference type="Proteomes" id="UP001549257"/>
    </source>
</evidence>
<sequence length="252" mass="26402">MMANNSRVVCGIAVVLALGAVAGCAHSDGAIAPVAGVLAGSSSAGPDLFVADTGVETAPRLHSEADWSFNTDDQAALAEFSSAVVSGKVVAVERSYVDDNGLVVTAYSVRVEKVYKGEDIPDVISVTLPGGSVALGEYIAALDTLGLYEMKFGSKDPELLPTAGMEAVPDQDPRSMDPSTLVTENWGVNPASESTIAEIRPDSWVFYLVTDDDVYYGAGFDHALSYLKNGRVYSLNAESEGSPVSEDELLGR</sequence>
<dbReference type="EMBL" id="JBEPSJ010000006">
    <property type="protein sequence ID" value="MET4584121.1"/>
    <property type="molecule type" value="Genomic_DNA"/>
</dbReference>
<feature type="chain" id="PRO_5045453946" evidence="1">
    <location>
        <begin position="28"/>
        <end position="252"/>
    </location>
</feature>
<dbReference type="RefSeq" id="WP_354026286.1">
    <property type="nucleotide sequence ID" value="NZ_JBEPSJ010000006.1"/>
</dbReference>
<feature type="signal peptide" evidence="1">
    <location>
        <begin position="1"/>
        <end position="27"/>
    </location>
</feature>
<evidence type="ECO:0000256" key="1">
    <source>
        <dbReference type="SAM" id="SignalP"/>
    </source>
</evidence>
<dbReference type="Proteomes" id="UP001549257">
    <property type="component" value="Unassembled WGS sequence"/>
</dbReference>
<organism evidence="2 3">
    <name type="scientific">Conyzicola nivalis</name>
    <dbReference type="NCBI Taxonomy" id="1477021"/>
    <lineage>
        <taxon>Bacteria</taxon>
        <taxon>Bacillati</taxon>
        <taxon>Actinomycetota</taxon>
        <taxon>Actinomycetes</taxon>
        <taxon>Micrococcales</taxon>
        <taxon>Microbacteriaceae</taxon>
        <taxon>Conyzicola</taxon>
    </lineage>
</organism>
<accession>A0ABV2QSR5</accession>
<comment type="caution">
    <text evidence="2">The sequence shown here is derived from an EMBL/GenBank/DDBJ whole genome shotgun (WGS) entry which is preliminary data.</text>
</comment>
<dbReference type="PROSITE" id="PS51257">
    <property type="entry name" value="PROKAR_LIPOPROTEIN"/>
    <property type="match status" value="1"/>
</dbReference>
<protein>
    <submittedName>
        <fullName evidence="2">Uncharacterized protein</fullName>
    </submittedName>
</protein>
<proteinExistence type="predicted"/>
<keyword evidence="1" id="KW-0732">Signal</keyword>
<evidence type="ECO:0000313" key="2">
    <source>
        <dbReference type="EMBL" id="MET4584121.1"/>
    </source>
</evidence>
<name>A0ABV2QSR5_9MICO</name>
<reference evidence="2 3" key="1">
    <citation type="submission" date="2024-06" db="EMBL/GenBank/DDBJ databases">
        <title>Sorghum-associated microbial communities from plants grown in Nebraska, USA.</title>
        <authorList>
            <person name="Schachtman D."/>
        </authorList>
    </citation>
    <scope>NUCLEOTIDE SEQUENCE [LARGE SCALE GENOMIC DNA]</scope>
    <source>
        <strain evidence="2 3">2857</strain>
    </source>
</reference>
<keyword evidence="3" id="KW-1185">Reference proteome</keyword>
<gene>
    <name evidence="2" type="ORF">ABIE21_003659</name>
</gene>